<reference evidence="8 9" key="1">
    <citation type="submission" date="2019-04" db="EMBL/GenBank/DDBJ databases">
        <title>High contiguity whole genome sequence and gene annotation resource for two Venturia nashicola isolates.</title>
        <authorList>
            <person name="Prokchorchik M."/>
            <person name="Won K."/>
            <person name="Lee Y."/>
            <person name="Choi E.D."/>
            <person name="Segonzac C."/>
            <person name="Sohn K.H."/>
        </authorList>
    </citation>
    <scope>NUCLEOTIDE SEQUENCE [LARGE SCALE GENOMIC DNA]</scope>
    <source>
        <strain evidence="8 9">PRI2</strain>
    </source>
</reference>
<feature type="transmembrane region" description="Helical" evidence="6">
    <location>
        <begin position="286"/>
        <end position="304"/>
    </location>
</feature>
<feature type="transmembrane region" description="Helical" evidence="6">
    <location>
        <begin position="533"/>
        <end position="553"/>
    </location>
</feature>
<dbReference type="InterPro" id="IPR036259">
    <property type="entry name" value="MFS_trans_sf"/>
</dbReference>
<feature type="transmembrane region" description="Helical" evidence="6">
    <location>
        <begin position="438"/>
        <end position="459"/>
    </location>
</feature>
<dbReference type="CDD" id="cd17323">
    <property type="entry name" value="MFS_Tpo1_MDR_like"/>
    <property type="match status" value="1"/>
</dbReference>
<feature type="transmembrane region" description="Helical" evidence="6">
    <location>
        <begin position="252"/>
        <end position="274"/>
    </location>
</feature>
<evidence type="ECO:0000256" key="5">
    <source>
        <dbReference type="SAM" id="MobiDB-lite"/>
    </source>
</evidence>
<comment type="subcellular location">
    <subcellularLocation>
        <location evidence="1">Membrane</location>
        <topology evidence="1">Multi-pass membrane protein</topology>
    </subcellularLocation>
</comment>
<evidence type="ECO:0000256" key="6">
    <source>
        <dbReference type="SAM" id="Phobius"/>
    </source>
</evidence>
<organism evidence="8 9">
    <name type="scientific">Venturia nashicola</name>
    <dbReference type="NCBI Taxonomy" id="86259"/>
    <lineage>
        <taxon>Eukaryota</taxon>
        <taxon>Fungi</taxon>
        <taxon>Dikarya</taxon>
        <taxon>Ascomycota</taxon>
        <taxon>Pezizomycotina</taxon>
        <taxon>Dothideomycetes</taxon>
        <taxon>Pleosporomycetidae</taxon>
        <taxon>Venturiales</taxon>
        <taxon>Venturiaceae</taxon>
        <taxon>Venturia</taxon>
    </lineage>
</organism>
<evidence type="ECO:0000313" key="9">
    <source>
        <dbReference type="Proteomes" id="UP000298493"/>
    </source>
</evidence>
<keyword evidence="9" id="KW-1185">Reference proteome</keyword>
<evidence type="ECO:0000256" key="3">
    <source>
        <dbReference type="ARBA" id="ARBA00022989"/>
    </source>
</evidence>
<feature type="transmembrane region" description="Helical" evidence="6">
    <location>
        <begin position="394"/>
        <end position="417"/>
    </location>
</feature>
<keyword evidence="4 6" id="KW-0472">Membrane</keyword>
<dbReference type="AlphaFoldDB" id="A0A4Z1PAI6"/>
<feature type="transmembrane region" description="Helical" evidence="6">
    <location>
        <begin position="465"/>
        <end position="487"/>
    </location>
</feature>
<evidence type="ECO:0000313" key="8">
    <source>
        <dbReference type="EMBL" id="TID26422.1"/>
    </source>
</evidence>
<dbReference type="InterPro" id="IPR020846">
    <property type="entry name" value="MFS_dom"/>
</dbReference>
<dbReference type="PROSITE" id="PS50850">
    <property type="entry name" value="MFS"/>
    <property type="match status" value="1"/>
</dbReference>
<keyword evidence="3 6" id="KW-1133">Transmembrane helix</keyword>
<sequence length="568" mass="62773">MSEGRPPPPASFVRQRTVSFMQNPTTINSQLDGHEDLTDTSSSEQSVDIEKRRPGPTPLRRADSQYDRVFQRTQSVLSAVRSRPQQFGGFTHPYAHEKTDEKYLVNFDGDNDPHRPQNWPMKKKVITTFLYSLTAMGSTLASSIYSPGAGSIREQFGASDVVSRLGTALLLFGFATGPLLWAPLSELYGRKPTVLLPYTIAAIFAFACGASDRIQAILITRFFLGFFASAPVTNTGGVMGDLFTAEQRGVAMVGYAIAVLGGVPLGPIIGGAFVETQGTRGWRWTQYITGLFMLAVLTLDVIFIDETYPPKILVAKATRLRFQSGNYALHAKHEEWEPTLKELGNKYLVRPWQILFTPICSLVCIYACFVYGILYSTLGAFPYVYQEQRGMNKLTGALPFLALFGGILLGAFALLANQSYYFQKFKQNGDRAVPEARLPPMMFGSIIFAAGMFLFAWTASPPTPIGASIIGAILIGIGFFTIFQPALNYLVDTFHPYSASCVASLTFSRSLMAGFFPLFIASFLDRLGVNWGMTVWAVFGTAMIPVPFLFFFFGKRIRAKGKWSRQSL</sequence>
<feature type="transmembrane region" description="Helical" evidence="6">
    <location>
        <begin position="218"/>
        <end position="240"/>
    </location>
</feature>
<feature type="transmembrane region" description="Helical" evidence="6">
    <location>
        <begin position="354"/>
        <end position="374"/>
    </location>
</feature>
<proteinExistence type="predicted"/>
<dbReference type="GO" id="GO:0022857">
    <property type="term" value="F:transmembrane transporter activity"/>
    <property type="evidence" value="ECO:0007669"/>
    <property type="project" value="InterPro"/>
</dbReference>
<feature type="transmembrane region" description="Helical" evidence="6">
    <location>
        <begin position="194"/>
        <end position="212"/>
    </location>
</feature>
<dbReference type="SUPFAM" id="SSF103473">
    <property type="entry name" value="MFS general substrate transporter"/>
    <property type="match status" value="1"/>
</dbReference>
<dbReference type="Pfam" id="PF07690">
    <property type="entry name" value="MFS_1"/>
    <property type="match status" value="1"/>
</dbReference>
<protein>
    <submittedName>
        <fullName evidence="8">Putative mfs multidrug</fullName>
    </submittedName>
</protein>
<dbReference type="PANTHER" id="PTHR23502">
    <property type="entry name" value="MAJOR FACILITATOR SUPERFAMILY"/>
    <property type="match status" value="1"/>
</dbReference>
<dbReference type="EMBL" id="SNSC02000002">
    <property type="protein sequence ID" value="TID26422.1"/>
    <property type="molecule type" value="Genomic_DNA"/>
</dbReference>
<keyword evidence="2 6" id="KW-0812">Transmembrane</keyword>
<dbReference type="STRING" id="86259.A0A4Z1PAI6"/>
<dbReference type="OrthoDB" id="9986881at2759"/>
<dbReference type="Gene3D" id="1.20.1250.20">
    <property type="entry name" value="MFS general substrate transporter like domains"/>
    <property type="match status" value="1"/>
</dbReference>
<feature type="transmembrane region" description="Helical" evidence="6">
    <location>
        <begin position="165"/>
        <end position="182"/>
    </location>
</feature>
<evidence type="ECO:0000259" key="7">
    <source>
        <dbReference type="PROSITE" id="PS50850"/>
    </source>
</evidence>
<dbReference type="Proteomes" id="UP000298493">
    <property type="component" value="Unassembled WGS sequence"/>
</dbReference>
<evidence type="ECO:0000256" key="4">
    <source>
        <dbReference type="ARBA" id="ARBA00023136"/>
    </source>
</evidence>
<dbReference type="PANTHER" id="PTHR23502:SF59">
    <property type="entry name" value="MULTIDRUG TRANSPORTER, PUTATIVE (AFU_ORTHOLOGUE AFUA_1G10370)-RELATED"/>
    <property type="match status" value="1"/>
</dbReference>
<feature type="region of interest" description="Disordered" evidence="5">
    <location>
        <begin position="26"/>
        <end position="61"/>
    </location>
</feature>
<feature type="domain" description="Major facilitator superfamily (MFS) profile" evidence="7">
    <location>
        <begin position="127"/>
        <end position="558"/>
    </location>
</feature>
<evidence type="ECO:0000256" key="1">
    <source>
        <dbReference type="ARBA" id="ARBA00004141"/>
    </source>
</evidence>
<dbReference type="GO" id="GO:0005886">
    <property type="term" value="C:plasma membrane"/>
    <property type="evidence" value="ECO:0007669"/>
    <property type="project" value="TreeGrafter"/>
</dbReference>
<feature type="transmembrane region" description="Helical" evidence="6">
    <location>
        <begin position="125"/>
        <end position="145"/>
    </location>
</feature>
<evidence type="ECO:0000256" key="2">
    <source>
        <dbReference type="ARBA" id="ARBA00022692"/>
    </source>
</evidence>
<comment type="caution">
    <text evidence="8">The sequence shown here is derived from an EMBL/GenBank/DDBJ whole genome shotgun (WGS) entry which is preliminary data.</text>
</comment>
<accession>A0A4Z1PAI6</accession>
<name>A0A4Z1PAI6_9PEZI</name>
<dbReference type="InterPro" id="IPR011701">
    <property type="entry name" value="MFS"/>
</dbReference>
<gene>
    <name evidence="8" type="ORF">E6O75_ATG00915</name>
</gene>
<dbReference type="FunFam" id="1.20.1250.20:FF:000011">
    <property type="entry name" value="MFS multidrug transporter, putative"/>
    <property type="match status" value="1"/>
</dbReference>